<evidence type="ECO:0000313" key="4">
    <source>
        <dbReference type="Proteomes" id="UP000717995"/>
    </source>
</evidence>
<evidence type="ECO:0000256" key="2">
    <source>
        <dbReference type="SAM" id="Phobius"/>
    </source>
</evidence>
<keyword evidence="2" id="KW-0472">Membrane</keyword>
<dbReference type="RefSeq" id="WP_205348097.1">
    <property type="nucleotide sequence ID" value="NZ_JAFEUP010000002.1"/>
</dbReference>
<accession>A0ABS2ID82</accession>
<feature type="region of interest" description="Disordered" evidence="1">
    <location>
        <begin position="267"/>
        <end position="294"/>
    </location>
</feature>
<protein>
    <submittedName>
        <fullName evidence="3">DUF1353 domain-containing protein</fullName>
    </submittedName>
</protein>
<evidence type="ECO:0000256" key="1">
    <source>
        <dbReference type="SAM" id="MobiDB-lite"/>
    </source>
</evidence>
<reference evidence="3 4" key="1">
    <citation type="submission" date="2021-02" db="EMBL/GenBank/DDBJ databases">
        <authorList>
            <person name="Lee D.-H."/>
        </authorList>
    </citation>
    <scope>NUCLEOTIDE SEQUENCE [LARGE SCALE GENOMIC DNA]</scope>
    <source>
        <strain evidence="3 4">UL073</strain>
    </source>
</reference>
<proteinExistence type="predicted"/>
<feature type="compositionally biased region" description="Basic and acidic residues" evidence="1">
    <location>
        <begin position="277"/>
        <end position="294"/>
    </location>
</feature>
<feature type="transmembrane region" description="Helical" evidence="2">
    <location>
        <begin position="16"/>
        <end position="34"/>
    </location>
</feature>
<gene>
    <name evidence="3" type="ORF">JQX08_09385</name>
</gene>
<evidence type="ECO:0000313" key="3">
    <source>
        <dbReference type="EMBL" id="MBM7060917.1"/>
    </source>
</evidence>
<comment type="caution">
    <text evidence="3">The sequence shown here is derived from an EMBL/GenBank/DDBJ whole genome shotgun (WGS) entry which is preliminary data.</text>
</comment>
<dbReference type="InterPro" id="IPR010767">
    <property type="entry name" value="Phage_CGC-2007_Cje0229"/>
</dbReference>
<dbReference type="EMBL" id="JAFEUP010000002">
    <property type="protein sequence ID" value="MBM7060917.1"/>
    <property type="molecule type" value="Genomic_DNA"/>
</dbReference>
<keyword evidence="4" id="KW-1185">Reference proteome</keyword>
<feature type="transmembrane region" description="Helical" evidence="2">
    <location>
        <begin position="40"/>
        <end position="58"/>
    </location>
</feature>
<dbReference type="Proteomes" id="UP000717995">
    <property type="component" value="Unassembled WGS sequence"/>
</dbReference>
<keyword evidence="2" id="KW-1133">Transmembrane helix</keyword>
<sequence>MAPAPLRRALICTHKNLLVTLLGVILLGLAGLYARGWLPWLLVGGPLVYLGIGLPLLVGRRERLRRASELHARSLRDWGFAGRDRDGPWLNYIDHALVYDCPELRGRYFYAEWLVIHNGRLIINPGEAQPALASRSVRYAFERSRTYAWDGCSPKIVFYWLALFGSPDWWERRTPVLRIQHGHLQAGEVFWPLAHHASLVHDALYQYLHVVPVSKRQADRLFQRMLREAGMPAWLAALYFLAVHLFGAPHLRGLRNPNSVLRCLTPLPGNRSNARQDSGERTVAEPLVDHPAID</sequence>
<keyword evidence="2" id="KW-0812">Transmembrane</keyword>
<dbReference type="Pfam" id="PF07087">
    <property type="entry name" value="DUF1353"/>
    <property type="match status" value="1"/>
</dbReference>
<feature type="transmembrane region" description="Helical" evidence="2">
    <location>
        <begin position="233"/>
        <end position="251"/>
    </location>
</feature>
<organism evidence="3 4">
    <name type="scientific">Zestomonas insulae</name>
    <dbReference type="NCBI Taxonomy" id="2809017"/>
    <lineage>
        <taxon>Bacteria</taxon>
        <taxon>Pseudomonadati</taxon>
        <taxon>Pseudomonadota</taxon>
        <taxon>Gammaproteobacteria</taxon>
        <taxon>Pseudomonadales</taxon>
        <taxon>Pseudomonadaceae</taxon>
        <taxon>Zestomonas</taxon>
    </lineage>
</organism>
<name>A0ABS2ID82_9GAMM</name>